<evidence type="ECO:0008006" key="10">
    <source>
        <dbReference type="Google" id="ProtNLM"/>
    </source>
</evidence>
<dbReference type="GO" id="GO:0016020">
    <property type="term" value="C:membrane"/>
    <property type="evidence" value="ECO:0007669"/>
    <property type="project" value="UniProtKB-SubCell"/>
</dbReference>
<keyword evidence="4" id="KW-0256">Endoplasmic reticulum</keyword>
<evidence type="ECO:0000256" key="7">
    <source>
        <dbReference type="SAM" id="MobiDB-lite"/>
    </source>
</evidence>
<evidence type="ECO:0000256" key="3">
    <source>
        <dbReference type="ARBA" id="ARBA00004370"/>
    </source>
</evidence>
<dbReference type="eggNOG" id="KOG2029">
    <property type="taxonomic scope" value="Eukaryota"/>
</dbReference>
<gene>
    <name evidence="8" type="ORF">PIIN_05915</name>
</gene>
<evidence type="ECO:0000256" key="4">
    <source>
        <dbReference type="ARBA" id="ARBA00022824"/>
    </source>
</evidence>
<dbReference type="SUPFAM" id="SSF53474">
    <property type="entry name" value="alpha/beta-Hydrolases"/>
    <property type="match status" value="1"/>
</dbReference>
<dbReference type="Gene3D" id="3.40.50.1820">
    <property type="entry name" value="alpha/beta hydrolase"/>
    <property type="match status" value="1"/>
</dbReference>
<organism evidence="8 9">
    <name type="scientific">Serendipita indica (strain DSM 11827)</name>
    <name type="common">Root endophyte fungus</name>
    <name type="synonym">Piriformospora indica</name>
    <dbReference type="NCBI Taxonomy" id="1109443"/>
    <lineage>
        <taxon>Eukaryota</taxon>
        <taxon>Fungi</taxon>
        <taxon>Dikarya</taxon>
        <taxon>Basidiomycota</taxon>
        <taxon>Agaricomycotina</taxon>
        <taxon>Agaricomycetes</taxon>
        <taxon>Sebacinales</taxon>
        <taxon>Serendipitaceae</taxon>
        <taxon>Serendipita</taxon>
    </lineage>
</organism>
<keyword evidence="9" id="KW-1185">Reference proteome</keyword>
<feature type="compositionally biased region" description="Low complexity" evidence="7">
    <location>
        <begin position="1"/>
        <end position="23"/>
    </location>
</feature>
<accession>G4TKY7</accession>
<dbReference type="EMBL" id="CAFZ01000143">
    <property type="protein sequence ID" value="CCA71980.1"/>
    <property type="molecule type" value="Genomic_DNA"/>
</dbReference>
<keyword evidence="5" id="KW-0496">Mitochondrion</keyword>
<protein>
    <recommendedName>
        <fullName evidence="10">DUF676 domain-containing protein</fullName>
    </recommendedName>
</protein>
<comment type="caution">
    <text evidence="8">The sequence shown here is derived from an EMBL/GenBank/DDBJ whole genome shotgun (WGS) entry which is preliminary data.</text>
</comment>
<proteinExistence type="predicted"/>
<name>G4TKY7_SERID</name>
<keyword evidence="6" id="KW-0472">Membrane</keyword>
<evidence type="ECO:0000256" key="6">
    <source>
        <dbReference type="ARBA" id="ARBA00023136"/>
    </source>
</evidence>
<dbReference type="InterPro" id="IPR052374">
    <property type="entry name" value="SERAC1"/>
</dbReference>
<dbReference type="PANTHER" id="PTHR48182:SF2">
    <property type="entry name" value="PROTEIN SERAC1"/>
    <property type="match status" value="1"/>
</dbReference>
<dbReference type="OrthoDB" id="7464126at2759"/>
<dbReference type="HOGENOM" id="CLU_000288_182_0_1"/>
<dbReference type="OMA" id="DHRTICK"/>
<evidence type="ECO:0000256" key="2">
    <source>
        <dbReference type="ARBA" id="ARBA00004240"/>
    </source>
</evidence>
<comment type="subcellular location">
    <subcellularLocation>
        <location evidence="2">Endoplasmic reticulum</location>
    </subcellularLocation>
    <subcellularLocation>
        <location evidence="3">Membrane</location>
    </subcellularLocation>
    <subcellularLocation>
        <location evidence="1">Mitochondrion</location>
    </subcellularLocation>
</comment>
<evidence type="ECO:0000256" key="1">
    <source>
        <dbReference type="ARBA" id="ARBA00004173"/>
    </source>
</evidence>
<dbReference type="InParanoid" id="G4TKY7"/>
<dbReference type="InterPro" id="IPR029058">
    <property type="entry name" value="AB_hydrolase_fold"/>
</dbReference>
<dbReference type="PANTHER" id="PTHR48182">
    <property type="entry name" value="PROTEIN SERAC1"/>
    <property type="match status" value="1"/>
</dbReference>
<evidence type="ECO:0000313" key="8">
    <source>
        <dbReference type="EMBL" id="CCA71980.1"/>
    </source>
</evidence>
<feature type="region of interest" description="Disordered" evidence="7">
    <location>
        <begin position="1"/>
        <end position="38"/>
    </location>
</feature>
<dbReference type="GO" id="GO:0005783">
    <property type="term" value="C:endoplasmic reticulum"/>
    <property type="evidence" value="ECO:0007669"/>
    <property type="project" value="UniProtKB-SubCell"/>
</dbReference>
<feature type="region of interest" description="Disordered" evidence="7">
    <location>
        <begin position="320"/>
        <end position="341"/>
    </location>
</feature>
<dbReference type="GO" id="GO:0005739">
    <property type="term" value="C:mitochondrion"/>
    <property type="evidence" value="ECO:0007669"/>
    <property type="project" value="UniProtKB-SubCell"/>
</dbReference>
<evidence type="ECO:0000313" key="9">
    <source>
        <dbReference type="Proteomes" id="UP000007148"/>
    </source>
</evidence>
<evidence type="ECO:0000256" key="5">
    <source>
        <dbReference type="ARBA" id="ARBA00023128"/>
    </source>
</evidence>
<dbReference type="Proteomes" id="UP000007148">
    <property type="component" value="Unassembled WGS sequence"/>
</dbReference>
<reference evidence="8 9" key="1">
    <citation type="journal article" date="2011" name="PLoS Pathog.">
        <title>Endophytic Life Strategies Decoded by Genome and Transcriptome Analyses of the Mutualistic Root Symbiont Piriformospora indica.</title>
        <authorList>
            <person name="Zuccaro A."/>
            <person name="Lahrmann U."/>
            <person name="Guldener U."/>
            <person name="Langen G."/>
            <person name="Pfiffi S."/>
            <person name="Biedenkopf D."/>
            <person name="Wong P."/>
            <person name="Samans B."/>
            <person name="Grimm C."/>
            <person name="Basiewicz M."/>
            <person name="Murat C."/>
            <person name="Martin F."/>
            <person name="Kogel K.H."/>
        </authorList>
    </citation>
    <scope>NUCLEOTIDE SEQUENCE [LARGE SCALE GENOMIC DNA]</scope>
    <source>
        <strain evidence="8 9">DSM 11827</strain>
    </source>
</reference>
<sequence length="341" mass="38201">MPPRNSENLGSSLPPPSNLNKPLASQRGDLHPAPGRKPKVEDLGFCEFSSGTNPVVDIVAIHGLDGHREETWMTGDGTLWLRNFLSTDLPNARVLSYGYDANTGDQECISTQTMRRHADGFANALARKRREAPRRPIIFIAHNLGGIILKWALVICHNQRVTSKCNLRNILVSTHAILFFGTPHSGVEDNMLEAIKRVASVYMYTTDVILRDLRANSSELENVQSLYLEASDKINTMFFYEEYATEGQREPFVPYHSATIAGDREANSIVLHANHHDLVRFGSKENVNYETVIDYLTEYVQSASAQVGPKWVTEDRFRSAAMGQSNPEQDLPPRYVEKATT</sequence>
<dbReference type="AlphaFoldDB" id="G4TKY7"/>